<comment type="catalytic activity">
    <reaction evidence="17">
        <text>L-seryl-[protein] + ATP = O-phospho-L-seryl-[protein] + ADP + H(+)</text>
        <dbReference type="Rhea" id="RHEA:17989"/>
        <dbReference type="Rhea" id="RHEA-COMP:9863"/>
        <dbReference type="Rhea" id="RHEA-COMP:11604"/>
        <dbReference type="ChEBI" id="CHEBI:15378"/>
        <dbReference type="ChEBI" id="CHEBI:29999"/>
        <dbReference type="ChEBI" id="CHEBI:30616"/>
        <dbReference type="ChEBI" id="CHEBI:83421"/>
        <dbReference type="ChEBI" id="CHEBI:456216"/>
        <dbReference type="EC" id="2.7.11.1"/>
    </reaction>
</comment>
<dbReference type="FunFam" id="3.30.200.20:FF:000148">
    <property type="entry name" value="Serine/threonine-protein kinase RIO1"/>
    <property type="match status" value="1"/>
</dbReference>
<dbReference type="GO" id="GO:0046872">
    <property type="term" value="F:metal ion binding"/>
    <property type="evidence" value="ECO:0007669"/>
    <property type="project" value="UniProtKB-KW"/>
</dbReference>
<reference evidence="21 22" key="1">
    <citation type="submission" date="2019-03" db="EMBL/GenBank/DDBJ databases">
        <title>Sequencing 25 genomes of Wallemia mellicola.</title>
        <authorList>
            <person name="Gostincar C."/>
        </authorList>
    </citation>
    <scope>NUCLEOTIDE SEQUENCE [LARGE SCALE GENOMIC DNA]</scope>
    <source>
        <strain evidence="21 22">EXF-757</strain>
    </source>
</reference>
<evidence type="ECO:0000256" key="7">
    <source>
        <dbReference type="ARBA" id="ARBA00022517"/>
    </source>
</evidence>
<evidence type="ECO:0000256" key="3">
    <source>
        <dbReference type="ARBA" id="ARBA00009196"/>
    </source>
</evidence>
<gene>
    <name evidence="21" type="ORF">E3Q01_03429</name>
</gene>
<dbReference type="InterPro" id="IPR051272">
    <property type="entry name" value="RIO-type_Ser/Thr_kinase"/>
</dbReference>
<dbReference type="PROSITE" id="PS01245">
    <property type="entry name" value="RIO1"/>
    <property type="match status" value="1"/>
</dbReference>
<evidence type="ECO:0000256" key="6">
    <source>
        <dbReference type="ARBA" id="ARBA00022490"/>
    </source>
</evidence>
<dbReference type="GO" id="GO:0042254">
    <property type="term" value="P:ribosome biogenesis"/>
    <property type="evidence" value="ECO:0007669"/>
    <property type="project" value="UniProtKB-KW"/>
</dbReference>
<keyword evidence="11" id="KW-0547">Nucleotide-binding</keyword>
<evidence type="ECO:0000256" key="8">
    <source>
        <dbReference type="ARBA" id="ARBA00022527"/>
    </source>
</evidence>
<dbReference type="AlphaFoldDB" id="A0A4V4N312"/>
<dbReference type="PANTHER" id="PTHR45723">
    <property type="entry name" value="SERINE/THREONINE-PROTEIN KINASE RIO1"/>
    <property type="match status" value="1"/>
</dbReference>
<dbReference type="Pfam" id="PF01163">
    <property type="entry name" value="RIO1"/>
    <property type="match status" value="1"/>
</dbReference>
<evidence type="ECO:0000256" key="17">
    <source>
        <dbReference type="ARBA" id="ARBA00048679"/>
    </source>
</evidence>
<keyword evidence="14" id="KW-0067">ATP-binding</keyword>
<dbReference type="Gene3D" id="1.10.510.10">
    <property type="entry name" value="Transferase(Phosphotransferase) domain 1"/>
    <property type="match status" value="1"/>
</dbReference>
<feature type="compositionally biased region" description="Acidic residues" evidence="19">
    <location>
        <begin position="63"/>
        <end position="75"/>
    </location>
</feature>
<organism evidence="21 22">
    <name type="scientific">Wallemia mellicola</name>
    <dbReference type="NCBI Taxonomy" id="1708541"/>
    <lineage>
        <taxon>Eukaryota</taxon>
        <taxon>Fungi</taxon>
        <taxon>Dikarya</taxon>
        <taxon>Basidiomycota</taxon>
        <taxon>Wallemiomycotina</taxon>
        <taxon>Wallemiomycetes</taxon>
        <taxon>Wallemiales</taxon>
        <taxon>Wallemiaceae</taxon>
        <taxon>Wallemia</taxon>
    </lineage>
</organism>
<feature type="compositionally biased region" description="Basic and acidic residues" evidence="19">
    <location>
        <begin position="653"/>
        <end position="683"/>
    </location>
</feature>
<keyword evidence="9" id="KW-0808">Transferase</keyword>
<evidence type="ECO:0000256" key="16">
    <source>
        <dbReference type="ARBA" id="ARBA00047899"/>
    </source>
</evidence>
<dbReference type="SMART" id="SM00090">
    <property type="entry name" value="RIO"/>
    <property type="match status" value="1"/>
</dbReference>
<dbReference type="Proteomes" id="UP000310708">
    <property type="component" value="Unassembled WGS sequence"/>
</dbReference>
<comment type="catalytic activity">
    <reaction evidence="16">
        <text>L-threonyl-[protein] + ATP = O-phospho-L-threonyl-[protein] + ADP + H(+)</text>
        <dbReference type="Rhea" id="RHEA:46608"/>
        <dbReference type="Rhea" id="RHEA-COMP:11060"/>
        <dbReference type="Rhea" id="RHEA-COMP:11605"/>
        <dbReference type="ChEBI" id="CHEBI:15378"/>
        <dbReference type="ChEBI" id="CHEBI:30013"/>
        <dbReference type="ChEBI" id="CHEBI:30616"/>
        <dbReference type="ChEBI" id="CHEBI:61977"/>
        <dbReference type="ChEBI" id="CHEBI:456216"/>
        <dbReference type="EC" id="2.7.11.1"/>
    </reaction>
</comment>
<evidence type="ECO:0000256" key="1">
    <source>
        <dbReference type="ARBA" id="ARBA00001946"/>
    </source>
</evidence>
<feature type="region of interest" description="Disordered" evidence="19">
    <location>
        <begin position="608"/>
        <end position="706"/>
    </location>
</feature>
<feature type="compositionally biased region" description="Basic and acidic residues" evidence="19">
    <location>
        <begin position="608"/>
        <end position="621"/>
    </location>
</feature>
<keyword evidence="12" id="KW-0418">Kinase</keyword>
<evidence type="ECO:0000259" key="20">
    <source>
        <dbReference type="SMART" id="SM00090"/>
    </source>
</evidence>
<evidence type="ECO:0000256" key="18">
    <source>
        <dbReference type="ARBA" id="ARBA00068838"/>
    </source>
</evidence>
<evidence type="ECO:0000256" key="19">
    <source>
        <dbReference type="SAM" id="MobiDB-lite"/>
    </source>
</evidence>
<dbReference type="GO" id="GO:0004674">
    <property type="term" value="F:protein serine/threonine kinase activity"/>
    <property type="evidence" value="ECO:0007669"/>
    <property type="project" value="UniProtKB-KW"/>
</dbReference>
<evidence type="ECO:0000256" key="15">
    <source>
        <dbReference type="ARBA" id="ARBA00022842"/>
    </source>
</evidence>
<keyword evidence="13" id="KW-0378">Hydrolase</keyword>
<dbReference type="InterPro" id="IPR000687">
    <property type="entry name" value="RIO_kinase"/>
</dbReference>
<dbReference type="InterPro" id="IPR056451">
    <property type="entry name" value="Znf_Tbcl_Rhp7"/>
</dbReference>
<dbReference type="CDD" id="cd05147">
    <property type="entry name" value="RIO1_euk"/>
    <property type="match status" value="1"/>
</dbReference>
<keyword evidence="10" id="KW-0479">Metal-binding</keyword>
<dbReference type="Pfam" id="PF23550">
    <property type="entry name" value="zf_Tbcl_Rhp7"/>
    <property type="match status" value="1"/>
</dbReference>
<keyword evidence="7" id="KW-0690">Ribosome biogenesis</keyword>
<keyword evidence="8" id="KW-0723">Serine/threonine-protein kinase</keyword>
<evidence type="ECO:0000256" key="4">
    <source>
        <dbReference type="ARBA" id="ARBA00012513"/>
    </source>
</evidence>
<dbReference type="GO" id="GO:0005524">
    <property type="term" value="F:ATP binding"/>
    <property type="evidence" value="ECO:0007669"/>
    <property type="project" value="UniProtKB-KW"/>
</dbReference>
<dbReference type="GO" id="GO:0005737">
    <property type="term" value="C:cytoplasm"/>
    <property type="evidence" value="ECO:0007669"/>
    <property type="project" value="UniProtKB-SubCell"/>
</dbReference>
<feature type="compositionally biased region" description="Polar residues" evidence="19">
    <location>
        <begin position="40"/>
        <end position="56"/>
    </location>
</feature>
<dbReference type="SUPFAM" id="SSF56112">
    <property type="entry name" value="Protein kinase-like (PK-like)"/>
    <property type="match status" value="1"/>
</dbReference>
<dbReference type="GO" id="GO:0016787">
    <property type="term" value="F:hydrolase activity"/>
    <property type="evidence" value="ECO:0007669"/>
    <property type="project" value="UniProtKB-KW"/>
</dbReference>
<feature type="domain" description="RIO kinase" evidence="20">
    <location>
        <begin position="267"/>
        <end position="510"/>
    </location>
</feature>
<sequence>MVRNNTNNTVRGPTSALTSFLREQGITGPAGYPYRRLDQPANNQTTPANASTSQTPLPQDQSSDSEDLDRDDDIEPSSKRLKVQTQIDQEEDPYTAPSRAESTSSGGIGSKTACIECQSKVIITKYTPPGPDGIGVLCPKCTTALGIDPFKQDQPKRKKAPKREKRNIPSIELPKKPKSLSDYAIKVIIDNIDHVESLNEIDNQDWEGAGRDFTKQYNKLKNQVHHISSMNQNTPETTQDQLTSLTTKFSQQINLAPYSKDKGKEKDKSDRATTEQVLDPRTRLILLKMINRGVISEINGCLSTGKEANVYHGSAPPLDSTSQGVQLAIKIYKTSILVFKDRDRYVTGEFRFRKGYAKSNPRKMVKLWAEKELRNLKRLWEIGIRCPQPIEVRDNVLVMEFFGTEDGWASPRLKDAQIASSKFPKLYAQLMVTVRKIYRACRLVHADLSEYNILYHNSQLYIIDVSQSVEQEHPAAFDFLRSDLRNIESFFSKAGVQTLSLRESFEYVTRESLLKNPTWGERPAPGQVEEDDVLYEELHKWLENSAMDEQLNKDDDKVKQDDAVFLQSYIPRTLEQVIDPERDAEKIRRGEGNDLIYGTVTGVAEANELKGEVETKEEIKQIDSQYESDDASGSSDSESENESGSESESGTENEWKERVPRGKRHEDKELKKERKQAMKDSKREKRKNKIPKSEKKRKVKASKGKR</sequence>
<comment type="cofactor">
    <cofactor evidence="1">
        <name>Mg(2+)</name>
        <dbReference type="ChEBI" id="CHEBI:18420"/>
    </cofactor>
</comment>
<evidence type="ECO:0000256" key="9">
    <source>
        <dbReference type="ARBA" id="ARBA00022679"/>
    </source>
</evidence>
<keyword evidence="6" id="KW-0963">Cytoplasm</keyword>
<proteinExistence type="inferred from homology"/>
<evidence type="ECO:0000256" key="5">
    <source>
        <dbReference type="ARBA" id="ARBA00016038"/>
    </source>
</evidence>
<accession>A0A4V4N312</accession>
<evidence type="ECO:0000313" key="22">
    <source>
        <dbReference type="Proteomes" id="UP000310708"/>
    </source>
</evidence>
<protein>
    <recommendedName>
        <fullName evidence="5">Serine/threonine-protein kinase RIO1</fullName>
        <ecNumber evidence="4">2.7.11.1</ecNumber>
    </recommendedName>
    <alternativeName>
        <fullName evidence="18">Serine/threonine-protein kinase rio1</fullName>
    </alternativeName>
</protein>
<dbReference type="EMBL" id="SPRX01000050">
    <property type="protein sequence ID" value="TIC63293.1"/>
    <property type="molecule type" value="Genomic_DNA"/>
</dbReference>
<evidence type="ECO:0000256" key="13">
    <source>
        <dbReference type="ARBA" id="ARBA00022801"/>
    </source>
</evidence>
<dbReference type="InterPro" id="IPR011009">
    <property type="entry name" value="Kinase-like_dom_sf"/>
</dbReference>
<comment type="caution">
    <text evidence="21">The sequence shown here is derived from an EMBL/GenBank/DDBJ whole genome shotgun (WGS) entry which is preliminary data.</text>
</comment>
<evidence type="ECO:0000256" key="10">
    <source>
        <dbReference type="ARBA" id="ARBA00022723"/>
    </source>
</evidence>
<dbReference type="EC" id="2.7.11.1" evidence="4"/>
<keyword evidence="15" id="KW-0460">Magnesium</keyword>
<comment type="similarity">
    <text evidence="3">Belongs to the protein kinase superfamily. RIO-type Ser/Thr kinase family.</text>
</comment>
<evidence type="ECO:0000256" key="11">
    <source>
        <dbReference type="ARBA" id="ARBA00022741"/>
    </source>
</evidence>
<feature type="region of interest" description="Disordered" evidence="19">
    <location>
        <begin position="24"/>
        <end position="109"/>
    </location>
</feature>
<dbReference type="InterPro" id="IPR018934">
    <property type="entry name" value="RIO_dom"/>
</dbReference>
<dbReference type="Gene3D" id="3.30.200.20">
    <property type="entry name" value="Phosphorylase Kinase, domain 1"/>
    <property type="match status" value="1"/>
</dbReference>
<feature type="compositionally biased region" description="Basic residues" evidence="19">
    <location>
        <begin position="684"/>
        <end position="706"/>
    </location>
</feature>
<evidence type="ECO:0000256" key="14">
    <source>
        <dbReference type="ARBA" id="ARBA00022840"/>
    </source>
</evidence>
<evidence type="ECO:0000313" key="21">
    <source>
        <dbReference type="EMBL" id="TIC63293.1"/>
    </source>
</evidence>
<feature type="compositionally biased region" description="Acidic residues" evidence="19">
    <location>
        <begin position="637"/>
        <end position="651"/>
    </location>
</feature>
<dbReference type="InterPro" id="IPR018935">
    <property type="entry name" value="RIO_kinase_CS"/>
</dbReference>
<name>A0A4V4N312_9BASI</name>
<evidence type="ECO:0000256" key="12">
    <source>
        <dbReference type="ARBA" id="ARBA00022777"/>
    </source>
</evidence>
<evidence type="ECO:0000256" key="2">
    <source>
        <dbReference type="ARBA" id="ARBA00004496"/>
    </source>
</evidence>
<comment type="subcellular location">
    <subcellularLocation>
        <location evidence="2">Cytoplasm</location>
    </subcellularLocation>
</comment>